<evidence type="ECO:0000313" key="2">
    <source>
        <dbReference type="Proteomes" id="UP000079169"/>
    </source>
</evidence>
<dbReference type="RefSeq" id="XP_026675822.1">
    <property type="nucleotide sequence ID" value="XM_026820021.1"/>
</dbReference>
<keyword evidence="2" id="KW-1185">Reference proteome</keyword>
<proteinExistence type="predicted"/>
<name>A0A3Q0II63_DIACI</name>
<reference evidence="3" key="1">
    <citation type="submission" date="2025-08" db="UniProtKB">
        <authorList>
            <consortium name="RefSeq"/>
        </authorList>
    </citation>
    <scope>IDENTIFICATION</scope>
</reference>
<evidence type="ECO:0000313" key="3">
    <source>
        <dbReference type="RefSeq" id="XP_026675822.1"/>
    </source>
</evidence>
<gene>
    <name evidence="3" type="primary">LOC103524675</name>
</gene>
<organism evidence="2 3">
    <name type="scientific">Diaphorina citri</name>
    <name type="common">Asian citrus psyllid</name>
    <dbReference type="NCBI Taxonomy" id="121845"/>
    <lineage>
        <taxon>Eukaryota</taxon>
        <taxon>Metazoa</taxon>
        <taxon>Ecdysozoa</taxon>
        <taxon>Arthropoda</taxon>
        <taxon>Hexapoda</taxon>
        <taxon>Insecta</taxon>
        <taxon>Pterygota</taxon>
        <taxon>Neoptera</taxon>
        <taxon>Paraneoptera</taxon>
        <taxon>Hemiptera</taxon>
        <taxon>Sternorrhyncha</taxon>
        <taxon>Psylloidea</taxon>
        <taxon>Psyllidae</taxon>
        <taxon>Diaphorininae</taxon>
        <taxon>Diaphorina</taxon>
    </lineage>
</organism>
<feature type="coiled-coil region" evidence="1">
    <location>
        <begin position="27"/>
        <end position="64"/>
    </location>
</feature>
<sequence length="200" mass="23677">MGSEFKNTMDEYFKSESFKKIIEDAVQNAVEKKFKEMEEKVKHLEEENEKLTNQIDDLEQYGRRNNIKIYGIQKVDPKNLEKEVVKEINKKAGASIVSSQIEACHYLDKNKTSVIVRFVSRKTRDDVYYLKKNLKGTRISITEDLTKKKYQLLKECQKHFEKRSLWTKYGVVKLHLNGKVHNIKNMKALEDLKKMKRNTQ</sequence>
<protein>
    <submittedName>
        <fullName evidence="3">Uncharacterized protein LOC103524675 isoform X2</fullName>
    </submittedName>
</protein>
<dbReference type="Proteomes" id="UP000079169">
    <property type="component" value="Unplaced"/>
</dbReference>
<accession>A0A3Q0II63</accession>
<keyword evidence="1" id="KW-0175">Coiled coil</keyword>
<dbReference type="AlphaFoldDB" id="A0A3Q0II63"/>
<evidence type="ECO:0000256" key="1">
    <source>
        <dbReference type="SAM" id="Coils"/>
    </source>
</evidence>
<dbReference type="GeneID" id="103524675"/>